<dbReference type="GeneID" id="26647348"/>
<dbReference type="RefSeq" id="YP_009194978.1">
    <property type="nucleotide sequence ID" value="NC_028755.1"/>
</dbReference>
<dbReference type="Pfam" id="PF23885">
    <property type="entry name" value="DUF7238"/>
    <property type="match status" value="1"/>
</dbReference>
<gene>
    <name evidence="1" type="ORF">CPT_Margaery163</name>
</gene>
<sequence>MKCTAVVDELMSAFKTRRTDGRIKDPKSIAIIERYAMKLSEQEFTPKALNSLMVLKLLIASGDDMPHDENSAESFQKAYRSWGVIYSRSLGSYDSVMWNLMHLDRLIWEVLEEEGIV</sequence>
<name>A0A0M4R4F3_9CAUD</name>
<proteinExistence type="predicted"/>
<dbReference type="EMBL" id="KT381880">
    <property type="protein sequence ID" value="ALF01852.1"/>
    <property type="molecule type" value="Genomic_DNA"/>
</dbReference>
<evidence type="ECO:0000313" key="1">
    <source>
        <dbReference type="EMBL" id="ALF01852.1"/>
    </source>
</evidence>
<organism evidence="1 2">
    <name type="scientific">Citrobacter phage Margaery</name>
    <dbReference type="NCBI Taxonomy" id="1701810"/>
    <lineage>
        <taxon>Viruses</taxon>
        <taxon>Duplodnaviria</taxon>
        <taxon>Heunggongvirae</taxon>
        <taxon>Uroviricota</taxon>
        <taxon>Caudoviricetes</taxon>
        <taxon>Pantevenvirales</taxon>
        <taxon>Straboviridae</taxon>
        <taxon>Pseudotevenvirus</taxon>
        <taxon>Pseudotevenvirus margaery</taxon>
    </lineage>
</organism>
<dbReference type="KEGG" id="vg:26647348"/>
<keyword evidence="2" id="KW-1185">Reference proteome</keyword>
<dbReference type="InterPro" id="IPR055662">
    <property type="entry name" value="DUF7238"/>
</dbReference>
<evidence type="ECO:0000313" key="2">
    <source>
        <dbReference type="Proteomes" id="UP000201970"/>
    </source>
</evidence>
<protein>
    <submittedName>
        <fullName evidence="1">Uncharacterized protein</fullName>
    </submittedName>
</protein>
<reference evidence="1 2" key="1">
    <citation type="submission" date="2015-08" db="EMBL/GenBank/DDBJ databases">
        <title>The Complete Genome of Citrobacter freundii Myophage Margaery.</title>
        <authorList>
            <person name="Yi D."/>
            <person name="Cadungog J.N."/>
            <person name="Cahill J.L."/>
            <person name="Rasche E.S."/>
            <person name="Everett G.F.K."/>
        </authorList>
    </citation>
    <scope>NUCLEOTIDE SEQUENCE [LARGE SCALE GENOMIC DNA]</scope>
</reference>
<accession>A0A0M4R4F3</accession>
<dbReference type="Proteomes" id="UP000201970">
    <property type="component" value="Segment"/>
</dbReference>